<keyword evidence="4" id="KW-1185">Reference proteome</keyword>
<proteinExistence type="predicted"/>
<reference evidence="3 4" key="1">
    <citation type="journal article" date="2022" name="Front. Microbiol.">
        <title>Commensal bacteria contribute to the growth of multidrug-resistant Avibacterium paragallinarum in chickens.</title>
        <authorList>
            <person name="Zhu J."/>
            <person name="Chen Y."/>
            <person name="Wu Y."/>
            <person name="Wang Y."/>
            <person name="Zhu K."/>
        </authorList>
    </citation>
    <scope>NUCLEOTIDE SEQUENCE [LARGE SCALE GENOMIC DNA]</scope>
    <source>
        <strain evidence="3 4">AV12</strain>
    </source>
</reference>
<dbReference type="CDD" id="cd13544">
    <property type="entry name" value="PBP2_Fbp_like_1"/>
    <property type="match status" value="1"/>
</dbReference>
<protein>
    <submittedName>
        <fullName evidence="3">ABC transporter substrate-binding protein</fullName>
    </submittedName>
</protein>
<dbReference type="PIRSF" id="PIRSF002825">
    <property type="entry name" value="CfbpA"/>
    <property type="match status" value="1"/>
</dbReference>
<sequence length="355" mass="39693">MTMQFKTFFSSFLAKSLLPICAAGSLFLFSHNAQAEGRLTVYCSVQHSVCEKMAQVFAKKYNVDTKFVRNSTGATLAKIKAEQALPQADIWYGGTIEPHFQAAQLGLLEPYRSPLQAETMPQFKALLDKHGDVTSIGYIIVLGIGVNTEKFKQLGIKDYPKCWKDLTDPKFKDQIQMPDPRNTGTGYTFIATLVQLFGEEEAFRYLKALDKNISQYAKSGTEKSNLSRGDAAVTIGFINGYQTEKENGAPVEAILPCEGDSYSLGGISILKGARNLQNAKLFIDWALTPEAQEIAWREEKMYQIPTNIHAKASPNSTDPKTLKLIDFDFERFGSDEEGKRLIKRWIEEIKLNATN</sequence>
<evidence type="ECO:0000313" key="3">
    <source>
        <dbReference type="EMBL" id="MEE6112269.1"/>
    </source>
</evidence>
<dbReference type="InterPro" id="IPR026045">
    <property type="entry name" value="Ferric-bd"/>
</dbReference>
<keyword evidence="1 2" id="KW-0732">Signal</keyword>
<name>A0ABU7QNP3_AVIPA</name>
<gene>
    <name evidence="3" type="ORF">M5S25_03495</name>
</gene>
<feature type="signal peptide" evidence="2">
    <location>
        <begin position="1"/>
        <end position="35"/>
    </location>
</feature>
<dbReference type="Gene3D" id="3.40.190.10">
    <property type="entry name" value="Periplasmic binding protein-like II"/>
    <property type="match status" value="2"/>
</dbReference>
<dbReference type="SUPFAM" id="SSF53850">
    <property type="entry name" value="Periplasmic binding protein-like II"/>
    <property type="match status" value="1"/>
</dbReference>
<dbReference type="RefSeq" id="WP_194750744.1">
    <property type="nucleotide sequence ID" value="NZ_JACEWB010000005.1"/>
</dbReference>
<dbReference type="Proteomes" id="UP001352533">
    <property type="component" value="Unassembled WGS sequence"/>
</dbReference>
<feature type="chain" id="PRO_5045649436" evidence="2">
    <location>
        <begin position="36"/>
        <end position="355"/>
    </location>
</feature>
<comment type="caution">
    <text evidence="3">The sequence shown here is derived from an EMBL/GenBank/DDBJ whole genome shotgun (WGS) entry which is preliminary data.</text>
</comment>
<dbReference type="EMBL" id="JAMDKS010000005">
    <property type="protein sequence ID" value="MEE6112269.1"/>
    <property type="molecule type" value="Genomic_DNA"/>
</dbReference>
<evidence type="ECO:0000313" key="4">
    <source>
        <dbReference type="Proteomes" id="UP001352533"/>
    </source>
</evidence>
<evidence type="ECO:0000256" key="2">
    <source>
        <dbReference type="SAM" id="SignalP"/>
    </source>
</evidence>
<dbReference type="Pfam" id="PF13343">
    <property type="entry name" value="SBP_bac_6"/>
    <property type="match status" value="1"/>
</dbReference>
<dbReference type="PANTHER" id="PTHR30006">
    <property type="entry name" value="THIAMINE-BINDING PERIPLASMIC PROTEIN-RELATED"/>
    <property type="match status" value="1"/>
</dbReference>
<accession>A0ABU7QNP3</accession>
<organism evidence="3 4">
    <name type="scientific">Avibacterium paragallinarum</name>
    <name type="common">Haemophilus gallinarum</name>
    <dbReference type="NCBI Taxonomy" id="728"/>
    <lineage>
        <taxon>Bacteria</taxon>
        <taxon>Pseudomonadati</taxon>
        <taxon>Pseudomonadota</taxon>
        <taxon>Gammaproteobacteria</taxon>
        <taxon>Pasteurellales</taxon>
        <taxon>Pasteurellaceae</taxon>
        <taxon>Avibacterium</taxon>
    </lineage>
</organism>
<dbReference type="PANTHER" id="PTHR30006:SF2">
    <property type="entry name" value="ABC TRANSPORTER SUBSTRATE-BINDING PROTEIN"/>
    <property type="match status" value="1"/>
</dbReference>
<evidence type="ECO:0000256" key="1">
    <source>
        <dbReference type="ARBA" id="ARBA00022729"/>
    </source>
</evidence>